<proteinExistence type="predicted"/>
<organism evidence="1">
    <name type="scientific">viral metagenome</name>
    <dbReference type="NCBI Taxonomy" id="1070528"/>
    <lineage>
        <taxon>unclassified sequences</taxon>
        <taxon>metagenomes</taxon>
        <taxon>organismal metagenomes</taxon>
    </lineage>
</organism>
<dbReference type="AlphaFoldDB" id="A0A6M3LIW0"/>
<sequence length="379" mass="34822">MAINDKAWDGGFRRAIGDPSLGATLALALDATTRQLHICEIADAGTDWARTASSHPELCIHSATTPATMYLKMYHDATNAYIDAVGATTLQLLVAGTAEISVAAASVSPTTTNGAALGTGSLMWSDLFLASGGVINFNNSDLTLTHSAGTLTGAVTAPASVATTPGTAAGTMLTLVGGVGGATSIATTGAGGIGGGFSITGGAGGLAASAATASTGGAGGAFAVTTGAGGAAGATGAGTATGGAAGAITLTGGVGGAIATSTGTNTGGVGGSITLTGGAGGSGTAGTSTGGAGGSITLVAGAGGTGDTGGAAGTIAVTGALTCSSTVAVTTSVDCGGSCEANAYTVGGTAGTDESGSGTITTFTCTIVKGIVTAFAKVS</sequence>
<accession>A0A6M3LIW0</accession>
<name>A0A6M3LIW0_9ZZZZ</name>
<protein>
    <submittedName>
        <fullName evidence="1">Uncharacterized protein</fullName>
    </submittedName>
</protein>
<gene>
    <name evidence="1" type="ORF">MM415B04289_0005</name>
</gene>
<reference evidence="1" key="1">
    <citation type="submission" date="2020-03" db="EMBL/GenBank/DDBJ databases">
        <title>The deep terrestrial virosphere.</title>
        <authorList>
            <person name="Holmfeldt K."/>
            <person name="Nilsson E."/>
            <person name="Simone D."/>
            <person name="Lopez-Fernandez M."/>
            <person name="Wu X."/>
            <person name="de Brujin I."/>
            <person name="Lundin D."/>
            <person name="Andersson A."/>
            <person name="Bertilsson S."/>
            <person name="Dopson M."/>
        </authorList>
    </citation>
    <scope>NUCLEOTIDE SEQUENCE</scope>
    <source>
        <strain evidence="1">MM415B04289</strain>
    </source>
</reference>
<dbReference type="EMBL" id="MT143136">
    <property type="protein sequence ID" value="QJA93274.1"/>
    <property type="molecule type" value="Genomic_DNA"/>
</dbReference>
<evidence type="ECO:0000313" key="1">
    <source>
        <dbReference type="EMBL" id="QJA93274.1"/>
    </source>
</evidence>